<evidence type="ECO:0000313" key="4">
    <source>
        <dbReference type="Proteomes" id="UP000638014"/>
    </source>
</evidence>
<comment type="similarity">
    <text evidence="1">Belongs to the RelE toxin family.</text>
</comment>
<accession>A0A8J6QIK0</accession>
<evidence type="ECO:0000256" key="1">
    <source>
        <dbReference type="ARBA" id="ARBA00006226"/>
    </source>
</evidence>
<dbReference type="Gene3D" id="3.30.2310.20">
    <property type="entry name" value="RelE-like"/>
    <property type="match status" value="1"/>
</dbReference>
<dbReference type="InterPro" id="IPR007712">
    <property type="entry name" value="RelE/ParE_toxin"/>
</dbReference>
<dbReference type="Proteomes" id="UP000638014">
    <property type="component" value="Unassembled WGS sequence"/>
</dbReference>
<evidence type="ECO:0000256" key="2">
    <source>
        <dbReference type="ARBA" id="ARBA00022649"/>
    </source>
</evidence>
<evidence type="ECO:0000313" key="3">
    <source>
        <dbReference type="EMBL" id="MBD1390725.1"/>
    </source>
</evidence>
<gene>
    <name evidence="3" type="ORF">IC617_14940</name>
</gene>
<dbReference type="AlphaFoldDB" id="A0A8J6QIK0"/>
<dbReference type="InterPro" id="IPR035093">
    <property type="entry name" value="RelE/ParE_toxin_dom_sf"/>
</dbReference>
<comment type="caution">
    <text evidence="3">The sequence shown here is derived from an EMBL/GenBank/DDBJ whole genome shotgun (WGS) entry which is preliminary data.</text>
</comment>
<dbReference type="SUPFAM" id="SSF143011">
    <property type="entry name" value="RelE-like"/>
    <property type="match status" value="1"/>
</dbReference>
<keyword evidence="2" id="KW-1277">Toxin-antitoxin system</keyword>
<dbReference type="Pfam" id="PF05016">
    <property type="entry name" value="ParE_toxin"/>
    <property type="match status" value="1"/>
</dbReference>
<dbReference type="RefSeq" id="WP_191145789.1">
    <property type="nucleotide sequence ID" value="NZ_JACXAF010000021.1"/>
</dbReference>
<dbReference type="PANTHER" id="PTHR35601:SF1">
    <property type="entry name" value="TOXIN RELE"/>
    <property type="match status" value="1"/>
</dbReference>
<organism evidence="3 4">
    <name type="scientific">Neiella litorisoli</name>
    <dbReference type="NCBI Taxonomy" id="2771431"/>
    <lineage>
        <taxon>Bacteria</taxon>
        <taxon>Pseudomonadati</taxon>
        <taxon>Pseudomonadota</taxon>
        <taxon>Gammaproteobacteria</taxon>
        <taxon>Alteromonadales</taxon>
        <taxon>Echinimonadaceae</taxon>
        <taxon>Neiella</taxon>
    </lineage>
</organism>
<dbReference type="EMBL" id="JACXAF010000021">
    <property type="protein sequence ID" value="MBD1390725.1"/>
    <property type="molecule type" value="Genomic_DNA"/>
</dbReference>
<name>A0A8J6QIK0_9GAMM</name>
<dbReference type="PANTHER" id="PTHR35601">
    <property type="entry name" value="TOXIN RELE"/>
    <property type="match status" value="1"/>
</dbReference>
<sequence length="87" mass="10068">MEKYKITFKKSVSKDLRNIPNKDVARILARIDTLAENPRGEGCIKLSGQECYRVRQGLYRIVYNIKDDVLVINVVKVGHRSDVYKNN</sequence>
<keyword evidence="4" id="KW-1185">Reference proteome</keyword>
<reference evidence="3" key="1">
    <citation type="submission" date="2020-09" db="EMBL/GenBank/DDBJ databases">
        <title>A novel bacterium of genus Neiella, isolated from South China Sea.</title>
        <authorList>
            <person name="Huang H."/>
            <person name="Mo K."/>
            <person name="Hu Y."/>
        </authorList>
    </citation>
    <scope>NUCLEOTIDE SEQUENCE</scope>
    <source>
        <strain evidence="3">HB171785</strain>
    </source>
</reference>
<protein>
    <submittedName>
        <fullName evidence="3">Type II toxin-antitoxin system RelE/ParE family toxin</fullName>
    </submittedName>
</protein>
<proteinExistence type="inferred from homology"/>